<dbReference type="Proteomes" id="UP000178912">
    <property type="component" value="Unassembled WGS sequence"/>
</dbReference>
<protein>
    <submittedName>
        <fullName evidence="1">Uncharacterized protein</fullName>
    </submittedName>
</protein>
<keyword evidence="2" id="KW-1185">Reference proteome</keyword>
<proteinExistence type="predicted"/>
<gene>
    <name evidence="1" type="ORF">RAG0_07454</name>
</gene>
<reference evidence="2" key="1">
    <citation type="submission" date="2016-03" db="EMBL/GenBank/DDBJ databases">
        <authorList>
            <person name="Guldener U."/>
        </authorList>
    </citation>
    <scope>NUCLEOTIDE SEQUENCE [LARGE SCALE GENOMIC DNA]</scope>
    <source>
        <strain evidence="2">04CH-RAC-A.6.1</strain>
    </source>
</reference>
<evidence type="ECO:0000313" key="2">
    <source>
        <dbReference type="Proteomes" id="UP000178912"/>
    </source>
</evidence>
<dbReference type="EMBL" id="FJUX01000038">
    <property type="protein sequence ID" value="CZS98883.1"/>
    <property type="molecule type" value="Genomic_DNA"/>
</dbReference>
<name>A0A1E1KLH8_9HELO</name>
<evidence type="ECO:0000313" key="1">
    <source>
        <dbReference type="EMBL" id="CZS98883.1"/>
    </source>
</evidence>
<dbReference type="AlphaFoldDB" id="A0A1E1KLH8"/>
<accession>A0A1E1KLH8</accession>
<organism evidence="1 2">
    <name type="scientific">Rhynchosporium agropyri</name>
    <dbReference type="NCBI Taxonomy" id="914238"/>
    <lineage>
        <taxon>Eukaryota</taxon>
        <taxon>Fungi</taxon>
        <taxon>Dikarya</taxon>
        <taxon>Ascomycota</taxon>
        <taxon>Pezizomycotina</taxon>
        <taxon>Leotiomycetes</taxon>
        <taxon>Helotiales</taxon>
        <taxon>Ploettnerulaceae</taxon>
        <taxon>Rhynchosporium</taxon>
    </lineage>
</organism>
<sequence>MAGPMDCSVGGRATRDGSARMGAKIHLSAPVTKRFCQILALIYSHARAQLI</sequence>